<evidence type="ECO:0000313" key="2">
    <source>
        <dbReference type="EMBL" id="WKN34390.1"/>
    </source>
</evidence>
<reference evidence="2" key="2">
    <citation type="journal article" date="2024" name="Antonie Van Leeuwenhoek">
        <title>Roseihalotalea indica gen. nov., sp. nov., a halophilic Bacteroidetes from mesopelagic Southwest Indian Ocean with higher carbohydrate metabolic potential.</title>
        <authorList>
            <person name="Chen B."/>
            <person name="Zhang M."/>
            <person name="Lin D."/>
            <person name="Ye J."/>
            <person name="Tang K."/>
        </authorList>
    </citation>
    <scope>NUCLEOTIDE SEQUENCE</scope>
    <source>
        <strain evidence="2">TK19036</strain>
    </source>
</reference>
<dbReference type="Pfam" id="PF18976">
    <property type="entry name" value="DUF5712"/>
    <property type="match status" value="1"/>
</dbReference>
<sequence>MHSKIINPSRHGRFVFSNRGSCKKTVSYLGHEMQEQSNAAHFFNQHQDAITGKEVQAAIDQNARGLRKQQEKFYSLVLSPSLEEVAHIHNDPNKLKAFTRQAMENYAQNFHFPRHPGKTLSEKDLHWFATIHQSRIEKKGPEKGQLKPGYQTHIHVLVSAQNQDRSLRLNPRSYRSRFPIKDWQIQNGKTFQQLFDYQKTTTADKLTAPMSPPEQLRHRERIRGNVAHVNRYFTGHWKLDEAKVQQIGADQQYSKGFFFRLHHLVQGYQQGKPLNNPYHFLEKGKDEPLSLPEFTLLKLGKQSQQMGEDVEESSEQKRKKKQAQRHSQIER</sequence>
<gene>
    <name evidence="2" type="ORF">K4G66_18600</name>
</gene>
<feature type="region of interest" description="Disordered" evidence="1">
    <location>
        <begin position="298"/>
        <end position="331"/>
    </location>
</feature>
<dbReference type="AlphaFoldDB" id="A0AA49JEX8"/>
<accession>A0AA49JEX8</accession>
<name>A0AA49JEX8_9BACT</name>
<dbReference type="InterPro" id="IPR043766">
    <property type="entry name" value="BfmA-like"/>
</dbReference>
<proteinExistence type="predicted"/>
<dbReference type="EMBL" id="CP120682">
    <property type="protein sequence ID" value="WKN34390.1"/>
    <property type="molecule type" value="Genomic_DNA"/>
</dbReference>
<evidence type="ECO:0000256" key="1">
    <source>
        <dbReference type="SAM" id="MobiDB-lite"/>
    </source>
</evidence>
<protein>
    <submittedName>
        <fullName evidence="2">DUF5712 family protein</fullName>
    </submittedName>
</protein>
<organism evidence="2">
    <name type="scientific">Roseihalotalea indica</name>
    <dbReference type="NCBI Taxonomy" id="2867963"/>
    <lineage>
        <taxon>Bacteria</taxon>
        <taxon>Pseudomonadati</taxon>
        <taxon>Bacteroidota</taxon>
        <taxon>Cytophagia</taxon>
        <taxon>Cytophagales</taxon>
        <taxon>Catalimonadaceae</taxon>
        <taxon>Roseihalotalea</taxon>
    </lineage>
</organism>
<reference evidence="2" key="1">
    <citation type="journal article" date="2023" name="Comput. Struct. Biotechnol. J.">
        <title>Discovery of a novel marine Bacteroidetes with a rich repertoire of carbohydrate-active enzymes.</title>
        <authorList>
            <person name="Chen B."/>
            <person name="Liu G."/>
            <person name="Chen Q."/>
            <person name="Wang H."/>
            <person name="Liu L."/>
            <person name="Tang K."/>
        </authorList>
    </citation>
    <scope>NUCLEOTIDE SEQUENCE</scope>
    <source>
        <strain evidence="2">TK19036</strain>
    </source>
</reference>